<dbReference type="eggNOG" id="KOG0781">
    <property type="taxonomic scope" value="Eukaryota"/>
</dbReference>
<dbReference type="InterPro" id="IPR007222">
    <property type="entry name" value="Sig_recog_particle_rcpt_asu_N"/>
</dbReference>
<protein>
    <recommendedName>
        <fullName evidence="3">Signal recognition particle receptor alpha subunit N-terminal domain-containing protein</fullName>
    </recommendedName>
</protein>
<dbReference type="GO" id="GO:0005785">
    <property type="term" value="C:signal recognition particle receptor complex"/>
    <property type="evidence" value="ECO:0007669"/>
    <property type="project" value="InterPro"/>
</dbReference>
<dbReference type="GO" id="GO:0006886">
    <property type="term" value="P:intracellular protein transport"/>
    <property type="evidence" value="ECO:0007669"/>
    <property type="project" value="InterPro"/>
</dbReference>
<dbReference type="AlphaFoldDB" id="E3NRU4"/>
<dbReference type="InterPro" id="IPR011012">
    <property type="entry name" value="Longin-like_dom_sf"/>
</dbReference>
<dbReference type="OrthoDB" id="1727884at2759"/>
<dbReference type="Proteomes" id="UP000008281">
    <property type="component" value="Unassembled WGS sequence"/>
</dbReference>
<keyword evidence="1" id="KW-0175">Coiled coil</keyword>
<dbReference type="SUPFAM" id="SSF64356">
    <property type="entry name" value="SNARE-like"/>
    <property type="match status" value="1"/>
</dbReference>
<name>E3NRU4_CAERE</name>
<accession>E3NRU4</accession>
<feature type="compositionally biased region" description="Basic and acidic residues" evidence="2">
    <location>
        <begin position="185"/>
        <end position="195"/>
    </location>
</feature>
<dbReference type="GO" id="GO:0003924">
    <property type="term" value="F:GTPase activity"/>
    <property type="evidence" value="ECO:0007669"/>
    <property type="project" value="InterPro"/>
</dbReference>
<evidence type="ECO:0000256" key="1">
    <source>
        <dbReference type="SAM" id="Coils"/>
    </source>
</evidence>
<organism evidence="5">
    <name type="scientific">Caenorhabditis remanei</name>
    <name type="common">Caenorhabditis vulgaris</name>
    <dbReference type="NCBI Taxonomy" id="31234"/>
    <lineage>
        <taxon>Eukaryota</taxon>
        <taxon>Metazoa</taxon>
        <taxon>Ecdysozoa</taxon>
        <taxon>Nematoda</taxon>
        <taxon>Chromadorea</taxon>
        <taxon>Rhabditida</taxon>
        <taxon>Rhabditina</taxon>
        <taxon>Rhabditomorpha</taxon>
        <taxon>Rhabditoidea</taxon>
        <taxon>Rhabditidae</taxon>
        <taxon>Peloderinae</taxon>
        <taxon>Caenorhabditis</taxon>
    </lineage>
</organism>
<evidence type="ECO:0000256" key="2">
    <source>
        <dbReference type="SAM" id="MobiDB-lite"/>
    </source>
</evidence>
<evidence type="ECO:0000313" key="5">
    <source>
        <dbReference type="Proteomes" id="UP000008281"/>
    </source>
</evidence>
<dbReference type="STRING" id="31234.E3NRU4"/>
<dbReference type="HOGENOM" id="CLU_1032629_0_0_1"/>
<dbReference type="EMBL" id="DS269806">
    <property type="protein sequence ID" value="EFO88545.1"/>
    <property type="molecule type" value="Genomic_DNA"/>
</dbReference>
<keyword evidence="5" id="KW-1185">Reference proteome</keyword>
<feature type="compositionally biased region" description="Polar residues" evidence="2">
    <location>
        <begin position="168"/>
        <end position="178"/>
    </location>
</feature>
<evidence type="ECO:0000313" key="4">
    <source>
        <dbReference type="EMBL" id="EFO88545.1"/>
    </source>
</evidence>
<reference evidence="4" key="1">
    <citation type="submission" date="2007-07" db="EMBL/GenBank/DDBJ databases">
        <title>PCAP assembly of the Caenorhabditis remanei genome.</title>
        <authorList>
            <consortium name="The Caenorhabditis remanei Sequencing Consortium"/>
            <person name="Wilson R.K."/>
        </authorList>
    </citation>
    <scope>NUCLEOTIDE SEQUENCE [LARGE SCALE GENOMIC DNA]</scope>
    <source>
        <strain evidence="4">PB4641</strain>
    </source>
</reference>
<dbReference type="Gene3D" id="3.30.450.60">
    <property type="match status" value="1"/>
</dbReference>
<sequence length="287" mass="31896">MIELFSIFTKGGVCLWNYQEGDNNFTDAINNELIKSTLMEDRGTNGQKKVGNYTMKFQLDNEYNVVFLVIYQTIVNLNYAEKLLNMALTTPPSNIYGDFDDTFQQVLSQAAKSARATESIVKKPKTFAESAKSQKTIDSLIVSRPGQKNVEKSAKNAEKVAKIAADSGSDSEYTSTSPPGSPDEEVLRRRQELFQKKGGATKKKGAESEQPTSPKPKGKQARVWALSGKPSDLKALDRSDQKEVRFSSKLAENRLKMSQNLSKLRKKAENLSKSAKNFLKSAENCSK</sequence>
<dbReference type="InParanoid" id="E3NRU4"/>
<proteinExistence type="predicted"/>
<dbReference type="GO" id="GO:0005047">
    <property type="term" value="F:signal recognition particle binding"/>
    <property type="evidence" value="ECO:0007669"/>
    <property type="project" value="InterPro"/>
</dbReference>
<feature type="region of interest" description="Disordered" evidence="2">
    <location>
        <begin position="161"/>
        <end position="223"/>
    </location>
</feature>
<feature type="domain" description="Signal recognition particle receptor alpha subunit N-terminal" evidence="3">
    <location>
        <begin position="31"/>
        <end position="252"/>
    </location>
</feature>
<dbReference type="GO" id="GO:0005525">
    <property type="term" value="F:GTP binding"/>
    <property type="evidence" value="ECO:0007669"/>
    <property type="project" value="InterPro"/>
</dbReference>
<evidence type="ECO:0000259" key="3">
    <source>
        <dbReference type="Pfam" id="PF04086"/>
    </source>
</evidence>
<feature type="coiled-coil region" evidence="1">
    <location>
        <begin position="254"/>
        <end position="281"/>
    </location>
</feature>
<gene>
    <name evidence="4" type="ORF">CRE_18345</name>
</gene>
<dbReference type="Pfam" id="PF04086">
    <property type="entry name" value="SRP-alpha_N"/>
    <property type="match status" value="1"/>
</dbReference>
<dbReference type="CDD" id="cd14826">
    <property type="entry name" value="SR_alpha_SRX"/>
    <property type="match status" value="1"/>
</dbReference>